<accession>C0Q903</accession>
<sequence>MQYNISHITRYHHGDVASLSHNELFLTPRQTPTQNCVKNTITLSPEPSTFSQRMDFFGNTVTTTTIQRPHRTLEITAGSQVILTPANPIPPEQTPAWDQVKKMVWQHATPETMEAFQFVFASSMIPVGEKFAAWARDLFQPGEPILKAALALTERVFTQFKYDPGATTTTTAVDTSFEMKRGVCQDFAHIEIACLRSLGLCARYVSGYLHTLPPPGKEKLVGADASHAWLSIYIPGMGWVDLDPTNNVIPTDQHLTLAWGRDYSDVTPVKGTVLGGGTHQLSVSVDVRPGT</sequence>
<dbReference type="PANTHER" id="PTHR33490">
    <property type="entry name" value="BLR5614 PROTEIN-RELATED"/>
    <property type="match status" value="1"/>
</dbReference>
<dbReference type="InterPro" id="IPR013589">
    <property type="entry name" value="Bac_transglu_N"/>
</dbReference>
<dbReference type="HOGENOM" id="CLU_008973_0_0_7"/>
<dbReference type="OrthoDB" id="9804872at2"/>
<dbReference type="KEGG" id="dat:HRM2_13840"/>
<evidence type="ECO:0000313" key="3">
    <source>
        <dbReference type="Proteomes" id="UP000000442"/>
    </source>
</evidence>
<dbReference type="Pfam" id="PF01841">
    <property type="entry name" value="Transglut_core"/>
    <property type="match status" value="1"/>
</dbReference>
<dbReference type="PANTHER" id="PTHR33490:SF7">
    <property type="entry name" value="BLR2979 PROTEIN"/>
    <property type="match status" value="1"/>
</dbReference>
<dbReference type="AlphaFoldDB" id="C0Q903"/>
<dbReference type="eggNOG" id="COG1305">
    <property type="taxonomic scope" value="Bacteria"/>
</dbReference>
<dbReference type="RefSeq" id="WP_015903280.1">
    <property type="nucleotide sequence ID" value="NC_012108.1"/>
</dbReference>
<organism evidence="2 3">
    <name type="scientific">Desulforapulum autotrophicum (strain ATCC 43914 / DSM 3382 / VKM B-1955 / HRM2)</name>
    <name type="common">Desulfobacterium autotrophicum</name>
    <dbReference type="NCBI Taxonomy" id="177437"/>
    <lineage>
        <taxon>Bacteria</taxon>
        <taxon>Pseudomonadati</taxon>
        <taxon>Thermodesulfobacteriota</taxon>
        <taxon>Desulfobacteria</taxon>
        <taxon>Desulfobacterales</taxon>
        <taxon>Desulfobacteraceae</taxon>
        <taxon>Desulforapulum</taxon>
    </lineage>
</organism>
<feature type="domain" description="Transglutaminase-like" evidence="1">
    <location>
        <begin position="176"/>
        <end position="246"/>
    </location>
</feature>
<gene>
    <name evidence="2" type="ordered locus">HRM2_13840</name>
</gene>
<dbReference type="InterPro" id="IPR038765">
    <property type="entry name" value="Papain-like_cys_pep_sf"/>
</dbReference>
<protein>
    <submittedName>
        <fullName evidence="2">Transglutaminase protein</fullName>
    </submittedName>
</protein>
<evidence type="ECO:0000259" key="1">
    <source>
        <dbReference type="SMART" id="SM00460"/>
    </source>
</evidence>
<name>C0Q903_DESAH</name>
<proteinExistence type="predicted"/>
<reference evidence="2 3" key="1">
    <citation type="journal article" date="2009" name="Environ. Microbiol.">
        <title>Genome sequence of Desulfobacterium autotrophicum HRM2, a marine sulfate reducer oxidizing organic carbon completely to carbon dioxide.</title>
        <authorList>
            <person name="Strittmatter A.W."/>
            <person name="Liesegang H."/>
            <person name="Rabus R."/>
            <person name="Decker I."/>
            <person name="Amann J."/>
            <person name="Andres S."/>
            <person name="Henne A."/>
            <person name="Fricke W.F."/>
            <person name="Martinez-Arias R."/>
            <person name="Bartels D."/>
            <person name="Goesmann A."/>
            <person name="Krause L."/>
            <person name="Puehler A."/>
            <person name="Klenk H.P."/>
            <person name="Richter M."/>
            <person name="Schuler M."/>
            <person name="Gloeckner F.O."/>
            <person name="Meyerdierks A."/>
            <person name="Gottschalk G."/>
            <person name="Amann R."/>
        </authorList>
    </citation>
    <scope>NUCLEOTIDE SEQUENCE [LARGE SCALE GENOMIC DNA]</scope>
    <source>
        <strain evidence="3">ATCC 43914 / DSM 3382 / HRM2</strain>
    </source>
</reference>
<evidence type="ECO:0000313" key="2">
    <source>
        <dbReference type="EMBL" id="ACN14493.1"/>
    </source>
</evidence>
<dbReference type="Pfam" id="PF08379">
    <property type="entry name" value="Bact_transglu_N"/>
    <property type="match status" value="1"/>
</dbReference>
<dbReference type="InterPro" id="IPR002931">
    <property type="entry name" value="Transglutaminase-like"/>
</dbReference>
<dbReference type="Proteomes" id="UP000000442">
    <property type="component" value="Chromosome"/>
</dbReference>
<dbReference type="Gene3D" id="3.10.620.30">
    <property type="match status" value="1"/>
</dbReference>
<keyword evidence="3" id="KW-1185">Reference proteome</keyword>
<dbReference type="STRING" id="177437.HRM2_13840"/>
<dbReference type="EMBL" id="CP001087">
    <property type="protein sequence ID" value="ACN14493.1"/>
    <property type="molecule type" value="Genomic_DNA"/>
</dbReference>
<dbReference type="SMART" id="SM00460">
    <property type="entry name" value="TGc"/>
    <property type="match status" value="1"/>
</dbReference>
<dbReference type="SUPFAM" id="SSF54001">
    <property type="entry name" value="Cysteine proteinases"/>
    <property type="match status" value="1"/>
</dbReference>